<dbReference type="AlphaFoldDB" id="A0A9N8EFP5"/>
<dbReference type="InterPro" id="IPR000626">
    <property type="entry name" value="Ubiquitin-like_dom"/>
</dbReference>
<accession>A0A9N8EFP5</accession>
<dbReference type="PANTHER" id="PTHR45752">
    <property type="entry name" value="LEUCINE-RICH REPEAT-CONTAINING"/>
    <property type="match status" value="1"/>
</dbReference>
<dbReference type="SUPFAM" id="SSF54236">
    <property type="entry name" value="Ubiquitin-like"/>
    <property type="match status" value="1"/>
</dbReference>
<dbReference type="InterPro" id="IPR029071">
    <property type="entry name" value="Ubiquitin-like_domsf"/>
</dbReference>
<dbReference type="SUPFAM" id="SSF52047">
    <property type="entry name" value="RNI-like"/>
    <property type="match status" value="1"/>
</dbReference>
<evidence type="ECO:0000313" key="3">
    <source>
        <dbReference type="EMBL" id="CAB9517610.1"/>
    </source>
</evidence>
<organism evidence="3 4">
    <name type="scientific">Seminavis robusta</name>
    <dbReference type="NCBI Taxonomy" id="568900"/>
    <lineage>
        <taxon>Eukaryota</taxon>
        <taxon>Sar</taxon>
        <taxon>Stramenopiles</taxon>
        <taxon>Ochrophyta</taxon>
        <taxon>Bacillariophyta</taxon>
        <taxon>Bacillariophyceae</taxon>
        <taxon>Bacillariophycidae</taxon>
        <taxon>Naviculales</taxon>
        <taxon>Naviculaceae</taxon>
        <taxon>Seminavis</taxon>
    </lineage>
</organism>
<gene>
    <name evidence="3" type="ORF">SEMRO_868_G213330.1</name>
</gene>
<dbReference type="CDD" id="cd17039">
    <property type="entry name" value="Ubl_ubiquitin_like"/>
    <property type="match status" value="1"/>
</dbReference>
<keyword evidence="1" id="KW-0677">Repeat</keyword>
<sequence>MSWKNDDDSDAESSIASREIDQWVEPAHEYDNMGYLYYATMSYEKTVSAVITQASGETCDIQGTFDSCAVIGGDELRRLILSDKFKVSSPNDGTIPQKVWNQFSVFYNPNFDERPEVVLPRSIPKSYRYLKNDAGGIPVNLGAQEKPVFFLYEWTVTCHFVLDRKQERVRLGFTKKDTVQDLKEKLGLRKDIPVDELVLFFKGVILQQDDANLHEAVGIQNGYEISVIRRPDIATRPIQSIANPSSDHRSKEFDSCQSIADAEYRTITISQLLDVALQIVQRCKIEGWTSTNPDDKGKCLEPQDVTLYDLVEHFIKPTTQKMKCSYAEAISPHSQGITPAYFVSHFWGSSVFHFISVLLGHAHDRGLGYHTPLWICAYCINQHQVSSELGTDPKATPFYAAMRLSKGVVSVLDTECVCYSRVWCTFEIALALRDFVDSPSSQRYLYDAYTLKKGGLVVGLADGVVQSDKDSVRYKSDNDDSKWQNQQSKRQTLFPMAVALTAMKVEIQKATATKLEDKHMILNSISGHSQDQDPPSSHPAYETINGTLRGKFAMSCYRVALETKADVKPFRSTLLTSPLERVVGIFDNCDGFENEAPAFLRSLNAEAVKELILDCSGLKFEESEEFVVGLGRLFRLESFTLRATWLSWLGCAKALWGEIAGLKSLQNLDISLWMCKRITHLDGLPEAITKLRVLTTLQLNFAGCPLSEGIDSLADSLAKLESLKTLKLDFFRSECSSATITRFWENLGALRQLECLGVNMFHSKNFSSLDVVGKSVSKIRMLKSFQINCSDCSVHRCGRLWEDLGTLKCLEELEADLSSNSKYVEGAKDGEDPFQSPSGIEQLGDSIVKLKLLRRLRVNYRSCHLRQDHFQICWRNLGQCKALETLSVDVAYNRSILDMDGLAESILMLPELHSLHLYFTGCPLSVTSVHNFLTRLAAGLRDSKPKLSLSLRFFSCCHPRRPDDPQQYYDEISSMEELTAAVDSGQLEEGLEASRNHYSMSR</sequence>
<evidence type="ECO:0000256" key="1">
    <source>
        <dbReference type="ARBA" id="ARBA00022737"/>
    </source>
</evidence>
<protein>
    <submittedName>
        <fullName evidence="3">Resistance protein</fullName>
    </submittedName>
</protein>
<feature type="domain" description="Ubiquitin-like" evidence="2">
    <location>
        <begin position="165"/>
        <end position="230"/>
    </location>
</feature>
<evidence type="ECO:0000313" key="4">
    <source>
        <dbReference type="Proteomes" id="UP001153069"/>
    </source>
</evidence>
<dbReference type="InterPro" id="IPR050715">
    <property type="entry name" value="LRR-SigEffector_domain"/>
</dbReference>
<dbReference type="PROSITE" id="PS50053">
    <property type="entry name" value="UBIQUITIN_2"/>
    <property type="match status" value="1"/>
</dbReference>
<reference evidence="3" key="1">
    <citation type="submission" date="2020-06" db="EMBL/GenBank/DDBJ databases">
        <authorList>
            <consortium name="Plant Systems Biology data submission"/>
        </authorList>
    </citation>
    <scope>NUCLEOTIDE SEQUENCE</scope>
    <source>
        <strain evidence="3">D6</strain>
    </source>
</reference>
<dbReference type="Proteomes" id="UP001153069">
    <property type="component" value="Unassembled WGS sequence"/>
</dbReference>
<comment type="caution">
    <text evidence="3">The sequence shown here is derived from an EMBL/GenBank/DDBJ whole genome shotgun (WGS) entry which is preliminary data.</text>
</comment>
<name>A0A9N8EFP5_9STRA</name>
<dbReference type="OrthoDB" id="421209at2759"/>
<dbReference type="InterPro" id="IPR055414">
    <property type="entry name" value="LRR_R13L4/SHOC2-like"/>
</dbReference>
<keyword evidence="4" id="KW-1185">Reference proteome</keyword>
<evidence type="ECO:0000259" key="2">
    <source>
        <dbReference type="PROSITE" id="PS50053"/>
    </source>
</evidence>
<dbReference type="Gene3D" id="3.10.20.90">
    <property type="entry name" value="Phosphatidylinositol 3-kinase Catalytic Subunit, Chain A, domain 1"/>
    <property type="match status" value="1"/>
</dbReference>
<dbReference type="EMBL" id="CAICTM010000867">
    <property type="protein sequence ID" value="CAB9517610.1"/>
    <property type="molecule type" value="Genomic_DNA"/>
</dbReference>
<dbReference type="Gene3D" id="3.80.10.10">
    <property type="entry name" value="Ribonuclease Inhibitor"/>
    <property type="match status" value="2"/>
</dbReference>
<proteinExistence type="predicted"/>
<dbReference type="InterPro" id="IPR032675">
    <property type="entry name" value="LRR_dom_sf"/>
</dbReference>
<dbReference type="Pfam" id="PF23598">
    <property type="entry name" value="LRR_14"/>
    <property type="match status" value="1"/>
</dbReference>
<dbReference type="PANTHER" id="PTHR45752:SF195">
    <property type="entry name" value="LEUCINE-RICH REPEAT (LRR) FAMILY PROTEIN-RELATED"/>
    <property type="match status" value="1"/>
</dbReference>
<dbReference type="Pfam" id="PF00240">
    <property type="entry name" value="ubiquitin"/>
    <property type="match status" value="1"/>
</dbReference>